<sequence length="133" mass="14653">MWVFRACMRVTLSSWNPSLSRVDDGVGDVKLRFFFQDSKTLNNGFLKVSNGDYGVVGRFAELMMDFVLLKKILSCQSGQAYRLAWVSVAPSLRVRQPDEAPSSSSARIAPCQDLGSGVPPGPIVKPNKLVLLF</sequence>
<dbReference type="Proteomes" id="UP000326396">
    <property type="component" value="Linkage Group LG7"/>
</dbReference>
<accession>A0A5N6M0A2</accession>
<evidence type="ECO:0000313" key="2">
    <source>
        <dbReference type="Proteomes" id="UP000326396"/>
    </source>
</evidence>
<protein>
    <submittedName>
        <fullName evidence="1">Uncharacterized protein</fullName>
    </submittedName>
</protein>
<reference evidence="1 2" key="1">
    <citation type="submission" date="2019-05" db="EMBL/GenBank/DDBJ databases">
        <title>Mikania micrantha, genome provides insights into the molecular mechanism of rapid growth.</title>
        <authorList>
            <person name="Liu B."/>
        </authorList>
    </citation>
    <scope>NUCLEOTIDE SEQUENCE [LARGE SCALE GENOMIC DNA]</scope>
    <source>
        <strain evidence="1">NLD-2019</strain>
        <tissue evidence="1">Leaf</tissue>
    </source>
</reference>
<dbReference type="AlphaFoldDB" id="A0A5N6M0A2"/>
<name>A0A5N6M0A2_9ASTR</name>
<organism evidence="1 2">
    <name type="scientific">Mikania micrantha</name>
    <name type="common">bitter vine</name>
    <dbReference type="NCBI Taxonomy" id="192012"/>
    <lineage>
        <taxon>Eukaryota</taxon>
        <taxon>Viridiplantae</taxon>
        <taxon>Streptophyta</taxon>
        <taxon>Embryophyta</taxon>
        <taxon>Tracheophyta</taxon>
        <taxon>Spermatophyta</taxon>
        <taxon>Magnoliopsida</taxon>
        <taxon>eudicotyledons</taxon>
        <taxon>Gunneridae</taxon>
        <taxon>Pentapetalae</taxon>
        <taxon>asterids</taxon>
        <taxon>campanulids</taxon>
        <taxon>Asterales</taxon>
        <taxon>Asteraceae</taxon>
        <taxon>Asteroideae</taxon>
        <taxon>Heliantheae alliance</taxon>
        <taxon>Eupatorieae</taxon>
        <taxon>Mikania</taxon>
    </lineage>
</organism>
<proteinExistence type="predicted"/>
<dbReference type="EMBL" id="SZYD01000017">
    <property type="protein sequence ID" value="KAD3067319.1"/>
    <property type="molecule type" value="Genomic_DNA"/>
</dbReference>
<comment type="caution">
    <text evidence="1">The sequence shown here is derived from an EMBL/GenBank/DDBJ whole genome shotgun (WGS) entry which is preliminary data.</text>
</comment>
<keyword evidence="2" id="KW-1185">Reference proteome</keyword>
<gene>
    <name evidence="1" type="ORF">E3N88_35199</name>
</gene>
<evidence type="ECO:0000313" key="1">
    <source>
        <dbReference type="EMBL" id="KAD3067319.1"/>
    </source>
</evidence>